<sequence>MVKLGLAALRQPVSAADLADTRAFYATRVGGVGPRSATELAAVRAARAVDPQAPTRARSEIIEVDGHRIPIRILMPDSGHPTGIHLHLHGGGFYMDSASRHDAQNARRADALDAVVIGVDYRLAPESPWPAAPDDCAAVASWLIETGTERFGTTALTLGGMSAGATLAMTTLLRLRDAGVVSEVDGVVLEAGSYDLSAHTPSGATIADEYFIEAYVGHVTDRTVADISPIFGDLRGLPLVLVVIGEDDVVLADNLAMLARLTAAGNDVDLRLYPAAPHGFTMHDTPIGRQAVDDVDTWLRARLAR</sequence>
<dbReference type="InterPro" id="IPR029058">
    <property type="entry name" value="AB_hydrolase_fold"/>
</dbReference>
<dbReference type="PANTHER" id="PTHR48081">
    <property type="entry name" value="AB HYDROLASE SUPERFAMILY PROTEIN C4A8.06C"/>
    <property type="match status" value="1"/>
</dbReference>
<gene>
    <name evidence="3" type="ORF">HGA05_27405</name>
</gene>
<dbReference type="InterPro" id="IPR013094">
    <property type="entry name" value="AB_hydrolase_3"/>
</dbReference>
<evidence type="ECO:0000256" key="1">
    <source>
        <dbReference type="ARBA" id="ARBA00022801"/>
    </source>
</evidence>
<reference evidence="3 4" key="1">
    <citation type="submission" date="2020-04" db="EMBL/GenBank/DDBJ databases">
        <title>MicrobeNet Type strains.</title>
        <authorList>
            <person name="Nicholson A.C."/>
        </authorList>
    </citation>
    <scope>NUCLEOTIDE SEQUENCE [LARGE SCALE GENOMIC DNA]</scope>
    <source>
        <strain evidence="3 4">ATCC BAA-14</strain>
    </source>
</reference>
<dbReference type="GO" id="GO:0016787">
    <property type="term" value="F:hydrolase activity"/>
    <property type="evidence" value="ECO:0007669"/>
    <property type="project" value="UniProtKB-KW"/>
</dbReference>
<dbReference type="InterPro" id="IPR050300">
    <property type="entry name" value="GDXG_lipolytic_enzyme"/>
</dbReference>
<dbReference type="Proteomes" id="UP000563898">
    <property type="component" value="Unassembled WGS sequence"/>
</dbReference>
<dbReference type="EMBL" id="JAAXPC010000033">
    <property type="protein sequence ID" value="NKY05288.1"/>
    <property type="molecule type" value="Genomic_DNA"/>
</dbReference>
<proteinExistence type="predicted"/>
<dbReference type="SUPFAM" id="SSF53474">
    <property type="entry name" value="alpha/beta-Hydrolases"/>
    <property type="match status" value="1"/>
</dbReference>
<name>A0A846WU86_9ACTN</name>
<comment type="caution">
    <text evidence="3">The sequence shown here is derived from an EMBL/GenBank/DDBJ whole genome shotgun (WGS) entry which is preliminary data.</text>
</comment>
<organism evidence="3 4">
    <name type="scientific">Gordonia polyisoprenivorans</name>
    <dbReference type="NCBI Taxonomy" id="84595"/>
    <lineage>
        <taxon>Bacteria</taxon>
        <taxon>Bacillati</taxon>
        <taxon>Actinomycetota</taxon>
        <taxon>Actinomycetes</taxon>
        <taxon>Mycobacteriales</taxon>
        <taxon>Gordoniaceae</taxon>
        <taxon>Gordonia</taxon>
    </lineage>
</organism>
<evidence type="ECO:0000313" key="4">
    <source>
        <dbReference type="Proteomes" id="UP000563898"/>
    </source>
</evidence>
<dbReference type="AlphaFoldDB" id="A0A846WU86"/>
<dbReference type="PANTHER" id="PTHR48081:SF8">
    <property type="entry name" value="ALPHA_BETA HYDROLASE FOLD-3 DOMAIN-CONTAINING PROTEIN-RELATED"/>
    <property type="match status" value="1"/>
</dbReference>
<accession>A0A846WU86</accession>
<evidence type="ECO:0000313" key="3">
    <source>
        <dbReference type="EMBL" id="NKY05288.1"/>
    </source>
</evidence>
<protein>
    <submittedName>
        <fullName evidence="3">Alpha/beta hydrolase</fullName>
    </submittedName>
</protein>
<dbReference type="Gene3D" id="3.40.50.1820">
    <property type="entry name" value="alpha/beta hydrolase"/>
    <property type="match status" value="1"/>
</dbReference>
<evidence type="ECO:0000259" key="2">
    <source>
        <dbReference type="Pfam" id="PF07859"/>
    </source>
</evidence>
<dbReference type="Pfam" id="PF07859">
    <property type="entry name" value="Abhydrolase_3"/>
    <property type="match status" value="1"/>
</dbReference>
<feature type="domain" description="Alpha/beta hydrolase fold-3" evidence="2">
    <location>
        <begin position="86"/>
        <end position="281"/>
    </location>
</feature>
<keyword evidence="1 3" id="KW-0378">Hydrolase</keyword>